<accession>A0A543B9Z1</accession>
<comment type="caution">
    <text evidence="2">The sequence shown here is derived from an EMBL/GenBank/DDBJ whole genome shotgun (WGS) entry which is preliminary data.</text>
</comment>
<dbReference type="InterPro" id="IPR011335">
    <property type="entry name" value="Restrct_endonuc-II-like"/>
</dbReference>
<feature type="domain" description="DUF559" evidence="1">
    <location>
        <begin position="188"/>
        <end position="267"/>
    </location>
</feature>
<gene>
    <name evidence="2" type="ORF">FB560_3124</name>
</gene>
<keyword evidence="2" id="KW-0378">Hydrolase</keyword>
<keyword evidence="2" id="KW-0540">Nuclease</keyword>
<proteinExistence type="predicted"/>
<sequence>MDPVGELHHRGGVARVSALRESGVSAYSLRRSKERGEIRTVRQGWVALPDADPQVVGAVARGVVLSCVTAAEREGLWVPEKLPLHVAASPNAARIAVPSQVVVHWARPIMPRPPDATVDGLVNALVLIAQCQPFESALVIWESAMNKGLVDAPRLRCLDLPAPAREILARARPFADSGLESIFISRLRWMGLRMLPQAWILDRRVDLLIGERLVVQIDGATHTGAQRTRDIAHDAQLLLRGYHPLRFSYEQVMERWHDVQAVIMEAVAQGKHLA</sequence>
<keyword evidence="2" id="KW-0255">Endonuclease</keyword>
<name>A0A543B9Z1_9MICO</name>
<dbReference type="Gene3D" id="3.40.960.10">
    <property type="entry name" value="VSR Endonuclease"/>
    <property type="match status" value="1"/>
</dbReference>
<dbReference type="GO" id="GO:0004519">
    <property type="term" value="F:endonuclease activity"/>
    <property type="evidence" value="ECO:0007669"/>
    <property type="project" value="UniProtKB-KW"/>
</dbReference>
<organism evidence="2 3">
    <name type="scientific">Microbacterium saperdae</name>
    <dbReference type="NCBI Taxonomy" id="69368"/>
    <lineage>
        <taxon>Bacteria</taxon>
        <taxon>Bacillati</taxon>
        <taxon>Actinomycetota</taxon>
        <taxon>Actinomycetes</taxon>
        <taxon>Micrococcales</taxon>
        <taxon>Microbacteriaceae</taxon>
        <taxon>Microbacterium</taxon>
    </lineage>
</organism>
<evidence type="ECO:0000259" key="1">
    <source>
        <dbReference type="Pfam" id="PF04480"/>
    </source>
</evidence>
<evidence type="ECO:0000313" key="3">
    <source>
        <dbReference type="Proteomes" id="UP000317209"/>
    </source>
</evidence>
<dbReference type="EMBL" id="VFOX01000002">
    <property type="protein sequence ID" value="TQL81650.1"/>
    <property type="molecule type" value="Genomic_DNA"/>
</dbReference>
<dbReference type="InterPro" id="IPR007569">
    <property type="entry name" value="DUF559"/>
</dbReference>
<dbReference type="AlphaFoldDB" id="A0A543B9Z1"/>
<dbReference type="OrthoDB" id="4701311at2"/>
<dbReference type="Pfam" id="PF04480">
    <property type="entry name" value="DUF559"/>
    <property type="match status" value="1"/>
</dbReference>
<dbReference type="Proteomes" id="UP000317209">
    <property type="component" value="Unassembled WGS sequence"/>
</dbReference>
<protein>
    <submittedName>
        <fullName evidence="2">Very-short-patch-repair endonuclease</fullName>
    </submittedName>
</protein>
<reference evidence="2 3" key="1">
    <citation type="submission" date="2019-06" db="EMBL/GenBank/DDBJ databases">
        <title>Sequencing the genomes of 1000 actinobacteria strains.</title>
        <authorList>
            <person name="Klenk H.-P."/>
        </authorList>
    </citation>
    <scope>NUCLEOTIDE SEQUENCE [LARGE SCALE GENOMIC DNA]</scope>
    <source>
        <strain evidence="2 3">DSM 20169</strain>
    </source>
</reference>
<dbReference type="SUPFAM" id="SSF52980">
    <property type="entry name" value="Restriction endonuclease-like"/>
    <property type="match status" value="1"/>
</dbReference>
<keyword evidence="3" id="KW-1185">Reference proteome</keyword>
<evidence type="ECO:0000313" key="2">
    <source>
        <dbReference type="EMBL" id="TQL81650.1"/>
    </source>
</evidence>